<dbReference type="EMBL" id="LN853284">
    <property type="protein sequence ID" value="CRY95544.1"/>
    <property type="molecule type" value="Genomic_DNA"/>
</dbReference>
<evidence type="ECO:0000256" key="1">
    <source>
        <dbReference type="ARBA" id="ARBA00022705"/>
    </source>
</evidence>
<dbReference type="AlphaFoldDB" id="A0A0H5Q298"/>
<dbReference type="Pfam" id="PF01446">
    <property type="entry name" value="Rep_1"/>
    <property type="match status" value="1"/>
</dbReference>
<feature type="region of interest" description="Disordered" evidence="2">
    <location>
        <begin position="1"/>
        <end position="48"/>
    </location>
</feature>
<evidence type="ECO:0008006" key="4">
    <source>
        <dbReference type="Google" id="ProtNLM"/>
    </source>
</evidence>
<proteinExistence type="predicted"/>
<dbReference type="GO" id="GO:0003677">
    <property type="term" value="F:DNA binding"/>
    <property type="evidence" value="ECO:0007669"/>
    <property type="project" value="InterPro"/>
</dbReference>
<sequence length="501" mass="55118">MRNKAPHPSTTPRKPPVASGNGFPRAFQEAHRHTSGCTPRPGESSSRPFGGAALGIYAEKYSPAGTARVTADPVLFADTGEGTGELVAFKRQGVELKPVVTSQMVRVERFAMKAAARRLLPKNHRTTKCMNWRLPNMEVQVLKGATTNKAFYHGLQVCAMPWACPVCASKISERRRAEVFKGMKQAEVLGLQVALVTLTVPHGLGDDVSSVVDRMSAAWTRLWQGKAGMLLRESLGLFGHIRALEVTHGANGFHPHFHALMFFHPAQVHPGAWEKFGPRWQTVAVRSGLPRPSDERGCKIDDGKKAAAYVAKGVWGLESELTKGHVKTGKKGSRTPFDLLRAYMAGDKAAGALWRVYVDAFTGRRQLHWSVGLKKLLAIADLSDDEIANKPDDERSLLQASITDEQWRLIYRRGFESAVLDLAEVSVDVLLRFLASLVPENSVEVKNGLQNSARSPNHSQQDCAISTPQDRERIRGSVPAGTKGFHGRQRRDYPLLLGHPQ</sequence>
<dbReference type="GO" id="GO:0006260">
    <property type="term" value="P:DNA replication"/>
    <property type="evidence" value="ECO:0007669"/>
    <property type="project" value="UniProtKB-KW"/>
</dbReference>
<feature type="region of interest" description="Disordered" evidence="2">
    <location>
        <begin position="449"/>
        <end position="501"/>
    </location>
</feature>
<name>A0A0H5Q298_9ZZZZ</name>
<accession>A0A0H5Q298</accession>
<geneLocation type="plasmid" evidence="3">
    <name>pRGRH0660</name>
</geneLocation>
<keyword evidence="1" id="KW-0235">DNA replication</keyword>
<feature type="compositionally biased region" description="Polar residues" evidence="2">
    <location>
        <begin position="449"/>
        <end position="468"/>
    </location>
</feature>
<organism evidence="3">
    <name type="scientific">uncultured prokaryote</name>
    <dbReference type="NCBI Taxonomy" id="198431"/>
    <lineage>
        <taxon>unclassified sequences</taxon>
        <taxon>environmental samples</taxon>
    </lineage>
</organism>
<reference evidence="3" key="2">
    <citation type="submission" date="2015-07" db="EMBL/GenBank/DDBJ databases">
        <title>Plasmids, circular viruses and viroids from rat gut.</title>
        <authorList>
            <person name="Jorgensen T.J."/>
            <person name="Hansen M.A."/>
            <person name="Xu Z."/>
            <person name="Tabak M.A."/>
            <person name="Sorensen S.J."/>
            <person name="Hansen L.H."/>
        </authorList>
    </citation>
    <scope>NUCLEOTIDE SEQUENCE</scope>
    <source>
        <plasmid evidence="3">pRGRH0660</plasmid>
    </source>
</reference>
<keyword evidence="3" id="KW-0614">Plasmid</keyword>
<evidence type="ECO:0000313" key="3">
    <source>
        <dbReference type="EMBL" id="CRY95544.1"/>
    </source>
</evidence>
<evidence type="ECO:0000256" key="2">
    <source>
        <dbReference type="SAM" id="MobiDB-lite"/>
    </source>
</evidence>
<protein>
    <recommendedName>
        <fullName evidence="4">Replication protein</fullName>
    </recommendedName>
</protein>
<reference evidence="3" key="1">
    <citation type="submission" date="2015-06" db="EMBL/GenBank/DDBJ databases">
        <authorList>
            <person name="Joergensen T."/>
        </authorList>
    </citation>
    <scope>NUCLEOTIDE SEQUENCE</scope>
    <source>
        <plasmid evidence="3">pRGRH0660</plasmid>
    </source>
</reference>
<dbReference type="InterPro" id="IPR000989">
    <property type="entry name" value="Rep"/>
</dbReference>